<evidence type="ECO:0000313" key="1">
    <source>
        <dbReference type="EMBL" id="KAK1861374.1"/>
    </source>
</evidence>
<dbReference type="Proteomes" id="UP000798662">
    <property type="component" value="Chromosome 1"/>
</dbReference>
<accession>A0ACC3BTU3</accession>
<name>A0ACC3BTU3_PYRYE</name>
<reference evidence="1" key="1">
    <citation type="submission" date="2019-11" db="EMBL/GenBank/DDBJ databases">
        <title>Nori genome reveals adaptations in red seaweeds to the harsh intertidal environment.</title>
        <authorList>
            <person name="Wang D."/>
            <person name="Mao Y."/>
        </authorList>
    </citation>
    <scope>NUCLEOTIDE SEQUENCE</scope>
    <source>
        <tissue evidence="1">Gametophyte</tissue>
    </source>
</reference>
<gene>
    <name evidence="1" type="ORF">I4F81_003958</name>
</gene>
<organism evidence="1 2">
    <name type="scientific">Pyropia yezoensis</name>
    <name type="common">Susabi-nori</name>
    <name type="synonym">Porphyra yezoensis</name>
    <dbReference type="NCBI Taxonomy" id="2788"/>
    <lineage>
        <taxon>Eukaryota</taxon>
        <taxon>Rhodophyta</taxon>
        <taxon>Bangiophyceae</taxon>
        <taxon>Bangiales</taxon>
        <taxon>Bangiaceae</taxon>
        <taxon>Pyropia</taxon>
    </lineage>
</organism>
<evidence type="ECO:0000313" key="2">
    <source>
        <dbReference type="Proteomes" id="UP000798662"/>
    </source>
</evidence>
<dbReference type="EMBL" id="CM020618">
    <property type="protein sequence ID" value="KAK1861374.1"/>
    <property type="molecule type" value="Genomic_DNA"/>
</dbReference>
<proteinExistence type="predicted"/>
<comment type="caution">
    <text evidence="1">The sequence shown here is derived from an EMBL/GenBank/DDBJ whole genome shotgun (WGS) entry which is preliminary data.</text>
</comment>
<protein>
    <submittedName>
        <fullName evidence="1">Uncharacterized protein</fullName>
    </submittedName>
</protein>
<sequence>MGGAAAVPGAPLRPDAGSRACLPPRRWGWRLWRRRLPARPAAALAVVAAVAGAVLPVVVDGAGGRVVPFPAGAFPAVGRLSRVCSLQCHTGPLSNGDTAYEAGGTRYPWGNHTCRSPPDPMRAVHLSPQDPDGSRGVDLLEKALAGRVRVLARELGAFRARQIVSDVQYDPRGPLRRGVCGGDGGLVREESVANVLTLLRNSVQGGVRRYVGKYDVIGYTRVSVGVCGTVNCSDVTAVDTTGDQGCGELCVEGIGCSCQGTTVLTTVGPDGEERSISLQQHRYLSLGRGLLAQTDWLGEHRDLWNLTGLLQFHAGWNHAEDGGYPQLRQPAMKQMIASLTGVPGTLIPLERFGSTAFSRLANTTTTWPQMLATVVCMHPIGSFVRDRSLCKGVPDSTTSYKEASIAGQRFFGRGDKQAMEWGWAKWSVLPSLRPGTLINSTAAIFQPSPFHSASAGPAVEPLAAYGLREVHSASPTERAIAATVRRRLLFLPTRRGTFDTTPEPFSRLTASRLHAGVDKDIERLSSGFDRSVFDVDEPPDPATVQDVVLAVLVILPEASALAVALVSTRTWRRRECIVVGMIFAVGLASLSALISLAITERRAAAWRVSSVRTALGTRFPVGIDNGTLADMLFSLAGTELAFAETYLIAARTGYHPDLLLWLAVGFSAAYVVCAGASLAYIVRARRRDAAKRAQTAEASAWGADDRVPSAGVRGGRRGLRRWWRPRRRRSVGGGRGQADVAAAGLPADGPATLL</sequence>
<keyword evidence="2" id="KW-1185">Reference proteome</keyword>